<protein>
    <submittedName>
        <fullName evidence="2">Permease prefix domain 1-containing protein</fullName>
    </submittedName>
</protein>
<keyword evidence="1" id="KW-0472">Membrane</keyword>
<proteinExistence type="predicted"/>
<sequence>MSTGVIDGYLGSLGARLYGPRGAKRDLLVEARDGLEDAAAAYAEAGYPEPEAQSRAVADFGDVPVIAREFQAELAVAGAVRTLWTMILGLSATHLMWEVARGVWWGSWSQLHTPTPHWYVVIAWVYDAVWQGVLPGFALLALVGTRFAGRRAGTVRLMRWLRVFLAAAVSVLVATQALLLGSTGIIDAARLMLSGPCVAVVAISVALTAWLVVLARRLSASCVTIVG</sequence>
<organism evidence="2 3">
    <name type="scientific">Amycolatopsis minnesotensis</name>
    <dbReference type="NCBI Taxonomy" id="337894"/>
    <lineage>
        <taxon>Bacteria</taxon>
        <taxon>Bacillati</taxon>
        <taxon>Actinomycetota</taxon>
        <taxon>Actinomycetes</taxon>
        <taxon>Pseudonocardiales</taxon>
        <taxon>Pseudonocardiaceae</taxon>
        <taxon>Amycolatopsis</taxon>
    </lineage>
</organism>
<feature type="transmembrane region" description="Helical" evidence="1">
    <location>
        <begin position="117"/>
        <end position="142"/>
    </location>
</feature>
<name>A0ABN2RJR6_9PSEU</name>
<gene>
    <name evidence="2" type="ORF">GCM10009754_50220</name>
</gene>
<dbReference type="Proteomes" id="UP001501116">
    <property type="component" value="Unassembled WGS sequence"/>
</dbReference>
<dbReference type="InterPro" id="IPR047928">
    <property type="entry name" value="Perm_prefix_1"/>
</dbReference>
<feature type="transmembrane region" description="Helical" evidence="1">
    <location>
        <begin position="192"/>
        <end position="215"/>
    </location>
</feature>
<comment type="caution">
    <text evidence="2">The sequence shown here is derived from an EMBL/GenBank/DDBJ whole genome shotgun (WGS) entry which is preliminary data.</text>
</comment>
<evidence type="ECO:0000256" key="1">
    <source>
        <dbReference type="SAM" id="Phobius"/>
    </source>
</evidence>
<feature type="transmembrane region" description="Helical" evidence="1">
    <location>
        <begin position="163"/>
        <end position="186"/>
    </location>
</feature>
<reference evidence="2 3" key="1">
    <citation type="journal article" date="2019" name="Int. J. Syst. Evol. Microbiol.">
        <title>The Global Catalogue of Microorganisms (GCM) 10K type strain sequencing project: providing services to taxonomists for standard genome sequencing and annotation.</title>
        <authorList>
            <consortium name="The Broad Institute Genomics Platform"/>
            <consortium name="The Broad Institute Genome Sequencing Center for Infectious Disease"/>
            <person name="Wu L."/>
            <person name="Ma J."/>
        </authorList>
    </citation>
    <scope>NUCLEOTIDE SEQUENCE [LARGE SCALE GENOMIC DNA]</scope>
    <source>
        <strain evidence="2 3">JCM 14545</strain>
    </source>
</reference>
<dbReference type="NCBIfam" id="NF038403">
    <property type="entry name" value="perm_prefix_1"/>
    <property type="match status" value="1"/>
</dbReference>
<dbReference type="EMBL" id="BAAANN010000020">
    <property type="protein sequence ID" value="GAA1970331.1"/>
    <property type="molecule type" value="Genomic_DNA"/>
</dbReference>
<accession>A0ABN2RJR6</accession>
<keyword evidence="3" id="KW-1185">Reference proteome</keyword>
<feature type="transmembrane region" description="Helical" evidence="1">
    <location>
        <begin position="74"/>
        <end position="97"/>
    </location>
</feature>
<dbReference type="RefSeq" id="WP_344423539.1">
    <property type="nucleotide sequence ID" value="NZ_BAAANN010000020.1"/>
</dbReference>
<evidence type="ECO:0000313" key="3">
    <source>
        <dbReference type="Proteomes" id="UP001501116"/>
    </source>
</evidence>
<keyword evidence="1" id="KW-1133">Transmembrane helix</keyword>
<evidence type="ECO:0000313" key="2">
    <source>
        <dbReference type="EMBL" id="GAA1970331.1"/>
    </source>
</evidence>
<keyword evidence="1" id="KW-0812">Transmembrane</keyword>